<gene>
    <name evidence="4" type="ORF">skT53_09820</name>
</gene>
<dbReference type="AlphaFoldDB" id="A0A7I8D7L0"/>
<keyword evidence="2" id="KW-0178">Competence</keyword>
<dbReference type="GO" id="GO:0009986">
    <property type="term" value="C:cell surface"/>
    <property type="evidence" value="ECO:0007669"/>
    <property type="project" value="UniProtKB-SubCell"/>
</dbReference>
<dbReference type="EMBL" id="AP023366">
    <property type="protein sequence ID" value="BCJ85997.1"/>
    <property type="molecule type" value="Genomic_DNA"/>
</dbReference>
<evidence type="ECO:0008006" key="6">
    <source>
        <dbReference type="Google" id="ProtNLM"/>
    </source>
</evidence>
<feature type="transmembrane region" description="Helical" evidence="3">
    <location>
        <begin position="21"/>
        <end position="44"/>
    </location>
</feature>
<keyword evidence="3" id="KW-0812">Transmembrane</keyword>
<keyword evidence="3" id="KW-0472">Membrane</keyword>
<evidence type="ECO:0000256" key="1">
    <source>
        <dbReference type="ARBA" id="ARBA00004241"/>
    </source>
</evidence>
<name>A0A7I8D7L0_9BACL</name>
<accession>A0A7I8D7L0</accession>
<keyword evidence="5" id="KW-1185">Reference proteome</keyword>
<dbReference type="NCBIfam" id="TIGR02532">
    <property type="entry name" value="IV_pilin_GFxxxE"/>
    <property type="match status" value="1"/>
</dbReference>
<evidence type="ECO:0000256" key="2">
    <source>
        <dbReference type="ARBA" id="ARBA00023287"/>
    </source>
</evidence>
<dbReference type="InterPro" id="IPR012902">
    <property type="entry name" value="N_methyl_site"/>
</dbReference>
<keyword evidence="3" id="KW-1133">Transmembrane helix</keyword>
<reference evidence="4 5" key="1">
    <citation type="submission" date="2020-08" db="EMBL/GenBank/DDBJ databases">
        <title>Complete Genome Sequence of Effusibacillus dendaii Strain skT53, Isolated from Farmland soil.</title>
        <authorList>
            <person name="Konishi T."/>
            <person name="Kawasaki H."/>
        </authorList>
    </citation>
    <scope>NUCLEOTIDE SEQUENCE [LARGE SCALE GENOMIC DNA]</scope>
    <source>
        <strain evidence="5">skT53</strain>
    </source>
</reference>
<evidence type="ECO:0000313" key="5">
    <source>
        <dbReference type="Proteomes" id="UP000593802"/>
    </source>
</evidence>
<dbReference type="Pfam" id="PF07963">
    <property type="entry name" value="N_methyl"/>
    <property type="match status" value="1"/>
</dbReference>
<evidence type="ECO:0000256" key="3">
    <source>
        <dbReference type="SAM" id="Phobius"/>
    </source>
</evidence>
<comment type="subcellular location">
    <subcellularLocation>
        <location evidence="1">Cell surface</location>
    </subcellularLocation>
</comment>
<dbReference type="RefSeq" id="WP_200760047.1">
    <property type="nucleotide sequence ID" value="NZ_AP023366.1"/>
</dbReference>
<dbReference type="GO" id="GO:0030420">
    <property type="term" value="P:establishment of competence for transformation"/>
    <property type="evidence" value="ECO:0007669"/>
    <property type="project" value="UniProtKB-KW"/>
</dbReference>
<evidence type="ECO:0000313" key="4">
    <source>
        <dbReference type="EMBL" id="BCJ85997.1"/>
    </source>
</evidence>
<dbReference type="Proteomes" id="UP000593802">
    <property type="component" value="Chromosome"/>
</dbReference>
<dbReference type="PROSITE" id="PS00409">
    <property type="entry name" value="PROKAR_NTER_METHYL"/>
    <property type="match status" value="1"/>
</dbReference>
<proteinExistence type="predicted"/>
<sequence>MTFLANQSSRSGNSDQRGMTLVEILIGMFVLSVVLLVITGWMGVWQKTASAIGSGVQTRLQAETAVRLIEEDFRRAERVIESGDELVFVDLRQDQIRYRLSNNGNLLRSVNNKGSSVIAAGVNKWRTEQIGSLAVKIAIGLQGSDRESEQEAIIAARRW</sequence>
<dbReference type="KEGG" id="eff:skT53_09820"/>
<protein>
    <recommendedName>
        <fullName evidence="6">Prepilin-type N-terminal cleavage/methylation domain-containing protein</fullName>
    </recommendedName>
</protein>
<organism evidence="4 5">
    <name type="scientific">Effusibacillus dendaii</name>
    <dbReference type="NCBI Taxonomy" id="2743772"/>
    <lineage>
        <taxon>Bacteria</taxon>
        <taxon>Bacillati</taxon>
        <taxon>Bacillota</taxon>
        <taxon>Bacilli</taxon>
        <taxon>Bacillales</taxon>
        <taxon>Alicyclobacillaceae</taxon>
        <taxon>Effusibacillus</taxon>
    </lineage>
</organism>